<dbReference type="KEGG" id="apuu:APUU_11668S"/>
<accession>A0A7R7XCQ9</accession>
<dbReference type="EMBL" id="AP024443">
    <property type="protein sequence ID" value="BCS18840.1"/>
    <property type="molecule type" value="Genomic_DNA"/>
</dbReference>
<evidence type="ECO:0008006" key="4">
    <source>
        <dbReference type="Google" id="ProtNLM"/>
    </source>
</evidence>
<proteinExistence type="predicted"/>
<keyword evidence="1" id="KW-1133">Transmembrane helix</keyword>
<dbReference type="GO" id="GO:0016491">
    <property type="term" value="F:oxidoreductase activity"/>
    <property type="evidence" value="ECO:0007669"/>
    <property type="project" value="InterPro"/>
</dbReference>
<reference evidence="2" key="1">
    <citation type="submission" date="2021-01" db="EMBL/GenBank/DDBJ databases">
        <authorList>
            <consortium name="Aspergillus puulaauensis MK2 genome sequencing consortium"/>
            <person name="Kazuki M."/>
            <person name="Futagami T."/>
        </authorList>
    </citation>
    <scope>NUCLEOTIDE SEQUENCE</scope>
    <source>
        <strain evidence="2">MK2</strain>
    </source>
</reference>
<keyword evidence="1" id="KW-0472">Membrane</keyword>
<reference evidence="2" key="2">
    <citation type="submission" date="2021-02" db="EMBL/GenBank/DDBJ databases">
        <title>Aspergillus puulaauensis MK2 genome sequence.</title>
        <authorList>
            <person name="Futagami T."/>
            <person name="Mori K."/>
            <person name="Kadooka C."/>
            <person name="Tanaka T."/>
        </authorList>
    </citation>
    <scope>NUCLEOTIDE SEQUENCE</scope>
    <source>
        <strain evidence="2">MK2</strain>
    </source>
</reference>
<sequence>MINTILTSSHGWENYHWAVAVTTIAIYITVVWLLRYRRMRQIQSPFIPGKRPLSSMTVKESYEIITQLQTLEFPYAFSKGRRMALLKAGGIPSMSKLFAVTGQNNKRNAGRRAVDTEILLREAQSKPRDSDRYAAAVARMNYLHARYRRAGKITDPDLLHTLGDGLGEILNVVSREEWRDFTAVEKCALGVFHRHLGEDMGIPFDPLPSALEGWTDGLNFAMELTDWTVRYEEEVAKPTATNDQYVRVYVDSGLSSLPGFMRTGVRKVLGYGLDDVMRTSLCLETPGPIFSFLLGFIQGVRKLFLRYLALPRPSFRAVKPVHDTPNPETNLYNFERKGLQPWYMKPGFGSKWRPGALLVKAFGGRVPGSHGDRYIPQGYDLMTIGPEPQKGKGIDEMAMDVEIIKAKGVATCPFSQAKSGFN</sequence>
<dbReference type="GeneID" id="64968845"/>
<evidence type="ECO:0000313" key="2">
    <source>
        <dbReference type="EMBL" id="BCS18840.1"/>
    </source>
</evidence>
<name>A0A7R7XCQ9_9EURO</name>
<protein>
    <recommendedName>
        <fullName evidence="4">ER-bound oxygenase mpaB/mpaB'/Rubber oxygenase catalytic domain-containing protein</fullName>
    </recommendedName>
</protein>
<organism evidence="2 3">
    <name type="scientific">Aspergillus puulaauensis</name>
    <dbReference type="NCBI Taxonomy" id="1220207"/>
    <lineage>
        <taxon>Eukaryota</taxon>
        <taxon>Fungi</taxon>
        <taxon>Dikarya</taxon>
        <taxon>Ascomycota</taxon>
        <taxon>Pezizomycotina</taxon>
        <taxon>Eurotiomycetes</taxon>
        <taxon>Eurotiomycetidae</taxon>
        <taxon>Eurotiales</taxon>
        <taxon>Aspergillaceae</taxon>
        <taxon>Aspergillus</taxon>
    </lineage>
</organism>
<dbReference type="PANTHER" id="PTHR36124">
    <property type="match status" value="1"/>
</dbReference>
<dbReference type="RefSeq" id="XP_041551034.1">
    <property type="nucleotide sequence ID" value="XM_041697783.1"/>
</dbReference>
<dbReference type="OrthoDB" id="545169at2759"/>
<dbReference type="InterPro" id="IPR046366">
    <property type="entry name" value="MPAB"/>
</dbReference>
<dbReference type="AlphaFoldDB" id="A0A7R7XCQ9"/>
<dbReference type="Proteomes" id="UP000654913">
    <property type="component" value="Chromosome 1"/>
</dbReference>
<keyword evidence="1" id="KW-0812">Transmembrane</keyword>
<keyword evidence="3" id="KW-1185">Reference proteome</keyword>
<dbReference type="PANTHER" id="PTHR36124:SF4">
    <property type="entry name" value="ER-BOUND OXYGENASE MPAB_MPAB'_RUBBER OXYGENASE CATALYTIC DOMAIN-CONTAINING PROTEIN"/>
    <property type="match status" value="1"/>
</dbReference>
<evidence type="ECO:0000256" key="1">
    <source>
        <dbReference type="SAM" id="Phobius"/>
    </source>
</evidence>
<evidence type="ECO:0000313" key="3">
    <source>
        <dbReference type="Proteomes" id="UP000654913"/>
    </source>
</evidence>
<gene>
    <name evidence="2" type="ORF">APUU_11668S</name>
</gene>
<feature type="transmembrane region" description="Helical" evidence="1">
    <location>
        <begin position="15"/>
        <end position="34"/>
    </location>
</feature>